<sequence>MEDLSGFYKELRTIHKEKILMEKERILENLAKNKKHSCFVCEQVGEVLCEVCMKNLHRNGLDLEPSTISLLFKEYKKIENNKKFTLFEFLYQKIGAVSGDLEVSDEIPSRKTVMKEIQTSIARYNTILKQSFHLKDEKIMFRNLQIKIKREIMKNYFLLNLLDQTQIIEEHLKRIKKTKLDTKIIKNELMEKYKSIYKEI</sequence>
<dbReference type="AlphaFoldDB" id="A0A9P6H0R5"/>
<name>A0A9P6H0R5_9MICR</name>
<dbReference type="EMBL" id="SBJO01000162">
    <property type="protein sequence ID" value="KAF9762477.1"/>
    <property type="molecule type" value="Genomic_DNA"/>
</dbReference>
<protein>
    <submittedName>
        <fullName evidence="1">Uncharacterized protein</fullName>
    </submittedName>
</protein>
<reference evidence="1 2" key="1">
    <citation type="journal article" date="2020" name="Genome Biol. Evol.">
        <title>Comparative genomics of strictly vertically transmitted, feminizing microsporidia endosymbionts of amphipod crustaceans.</title>
        <authorList>
            <person name="Cormier A."/>
            <person name="Chebbi M.A."/>
            <person name="Giraud I."/>
            <person name="Wattier R."/>
            <person name="Teixeira M."/>
            <person name="Gilbert C."/>
            <person name="Rigaud T."/>
            <person name="Cordaux R."/>
        </authorList>
    </citation>
    <scope>NUCLEOTIDE SEQUENCE [LARGE SCALE GENOMIC DNA]</scope>
    <source>
        <strain evidence="1 2">Ou3-Ou53</strain>
    </source>
</reference>
<evidence type="ECO:0000313" key="2">
    <source>
        <dbReference type="Proteomes" id="UP000740883"/>
    </source>
</evidence>
<gene>
    <name evidence="1" type="ORF">NGRA_1979</name>
</gene>
<evidence type="ECO:0000313" key="1">
    <source>
        <dbReference type="EMBL" id="KAF9762477.1"/>
    </source>
</evidence>
<organism evidence="1 2">
    <name type="scientific">Nosema granulosis</name>
    <dbReference type="NCBI Taxonomy" id="83296"/>
    <lineage>
        <taxon>Eukaryota</taxon>
        <taxon>Fungi</taxon>
        <taxon>Fungi incertae sedis</taxon>
        <taxon>Microsporidia</taxon>
        <taxon>Nosematidae</taxon>
        <taxon>Nosema</taxon>
    </lineage>
</organism>
<proteinExistence type="predicted"/>
<keyword evidence="2" id="KW-1185">Reference proteome</keyword>
<dbReference type="Proteomes" id="UP000740883">
    <property type="component" value="Unassembled WGS sequence"/>
</dbReference>
<accession>A0A9P6H0R5</accession>
<comment type="caution">
    <text evidence="1">The sequence shown here is derived from an EMBL/GenBank/DDBJ whole genome shotgun (WGS) entry which is preliminary data.</text>
</comment>
<dbReference type="OrthoDB" id="10479436at2759"/>